<gene>
    <name evidence="3" type="ORF">EVOR1521_LOCUS23839</name>
</gene>
<dbReference type="SUPFAM" id="SSF50729">
    <property type="entry name" value="PH domain-like"/>
    <property type="match status" value="1"/>
</dbReference>
<organism evidence="3 4">
    <name type="scientific">Effrenium voratum</name>
    <dbReference type="NCBI Taxonomy" id="2562239"/>
    <lineage>
        <taxon>Eukaryota</taxon>
        <taxon>Sar</taxon>
        <taxon>Alveolata</taxon>
        <taxon>Dinophyceae</taxon>
        <taxon>Suessiales</taxon>
        <taxon>Symbiodiniaceae</taxon>
        <taxon>Effrenium</taxon>
    </lineage>
</organism>
<dbReference type="EMBL" id="CAUJNA010003374">
    <property type="protein sequence ID" value="CAJ1400516.1"/>
    <property type="molecule type" value="Genomic_DNA"/>
</dbReference>
<dbReference type="PROSITE" id="PS50003">
    <property type="entry name" value="PH_DOMAIN"/>
    <property type="match status" value="1"/>
</dbReference>
<evidence type="ECO:0000259" key="2">
    <source>
        <dbReference type="PROSITE" id="PS50003"/>
    </source>
</evidence>
<evidence type="ECO:0000256" key="1">
    <source>
        <dbReference type="SAM" id="MobiDB-lite"/>
    </source>
</evidence>
<dbReference type="AlphaFoldDB" id="A0AA36J8Q6"/>
<dbReference type="InterPro" id="IPR001849">
    <property type="entry name" value="PH_domain"/>
</dbReference>
<proteinExistence type="predicted"/>
<accession>A0AA36J8Q6</accession>
<evidence type="ECO:0000313" key="4">
    <source>
        <dbReference type="Proteomes" id="UP001178507"/>
    </source>
</evidence>
<dbReference type="Proteomes" id="UP001178507">
    <property type="component" value="Unassembled WGS sequence"/>
</dbReference>
<dbReference type="InterPro" id="IPR011993">
    <property type="entry name" value="PH-like_dom_sf"/>
</dbReference>
<feature type="region of interest" description="Disordered" evidence="1">
    <location>
        <begin position="100"/>
        <end position="150"/>
    </location>
</feature>
<feature type="compositionally biased region" description="Low complexity" evidence="1">
    <location>
        <begin position="114"/>
        <end position="126"/>
    </location>
</feature>
<dbReference type="SMART" id="SM00233">
    <property type="entry name" value="PH"/>
    <property type="match status" value="1"/>
</dbReference>
<sequence length="584" mass="64761">MALCKEISHEGWLAKRSSGKIARWQQRYFRLEGCFLRYTQTPASNTKKTFNLQKAHGLSVEDRELVLDFGFRCWRLRAMDPEEARRWLVMLEAGRLVAGDAEDGDASESDDESLSLSSANSGSTTAESEVSTPKFGQRDKARHRPAPPIAEMLEVDGAELDRRFESWLPKASGTALSSTATVRDGLRLAWAGLWEHLAGAAGSQGGDQAAAEQAVAALLDGSGDGERNVARESLENFLGEYLLRLRRSLEAWMERRDPNAEDVALVAQWLLFEAQPDLQRFSQRVEKCAGRLEQLAALEALERLLLREWETRSCEEASAFWASIFENHYAPEAGRVSLTSALRRLESAAAAGPQLWRGHRAACDRAASVLVATLNGALRSLRASSRALVEDTAKHRGGRRRTFPKMIESFGRQALHEIQKAGTCSDSKTGVSEEILLAAAEDAARLARFCGEAEVGAWGGQESLCHEVLQAFAGAFEAEVAALCHALLWRHFRRRRRLCRLDAVSEGMRPVAEYWRAWSRQSSETPRVAEHLAQAAAELLTSQWLRAFRHAEKHGGALPHLEEDEAVMAELAPGSPQLQRFQVP</sequence>
<reference evidence="3" key="1">
    <citation type="submission" date="2023-08" db="EMBL/GenBank/DDBJ databases">
        <authorList>
            <person name="Chen Y."/>
            <person name="Shah S."/>
            <person name="Dougan E. K."/>
            <person name="Thang M."/>
            <person name="Chan C."/>
        </authorList>
    </citation>
    <scope>NUCLEOTIDE SEQUENCE</scope>
</reference>
<keyword evidence="4" id="KW-1185">Reference proteome</keyword>
<dbReference type="Pfam" id="PF00169">
    <property type="entry name" value="PH"/>
    <property type="match status" value="1"/>
</dbReference>
<feature type="domain" description="PH" evidence="2">
    <location>
        <begin position="6"/>
        <end position="96"/>
    </location>
</feature>
<feature type="compositionally biased region" description="Acidic residues" evidence="1">
    <location>
        <begin position="100"/>
        <end position="113"/>
    </location>
</feature>
<dbReference type="Gene3D" id="2.30.29.30">
    <property type="entry name" value="Pleckstrin-homology domain (PH domain)/Phosphotyrosine-binding domain (PTB)"/>
    <property type="match status" value="1"/>
</dbReference>
<name>A0AA36J8Q6_9DINO</name>
<evidence type="ECO:0000313" key="3">
    <source>
        <dbReference type="EMBL" id="CAJ1400516.1"/>
    </source>
</evidence>
<protein>
    <recommendedName>
        <fullName evidence="2">PH domain-containing protein</fullName>
    </recommendedName>
</protein>
<comment type="caution">
    <text evidence="3">The sequence shown here is derived from an EMBL/GenBank/DDBJ whole genome shotgun (WGS) entry which is preliminary data.</text>
</comment>
<dbReference type="CDD" id="cd00821">
    <property type="entry name" value="PH"/>
    <property type="match status" value="1"/>
</dbReference>